<sequence length="363" mass="40854">MITSPTLLLDKRKCLKNIESMAAKAKRNGIIFRPHFKTHQSLEVGRWFKDFGVDKITVSSMQMAAYFATDGWNDITVAFPVNVLEHELISELGSKITLNIQVESADAVHLLAQKVRTPLQVYIKIDVGTQRTGIPFSDFGRIDDTLNSIKEYAHFQFCGFITHTGHSYQARSSEEVMNIHLKSMDFINQLKDIYVPQYPNLILSTGDTPTCSVADDFLEIDEIRPGNFVFYDWMQHIIGACHFDQIAMVMACPVVAIHPNRQEFVVHGGAVHLSKDFIFKTDGSRDYGRIVSLANNGWSSPWEQSYVTALSQEHGIIRTTSELLKQIKVGDLIGIVPIHSCLSVSAMRTYLTLEGKSIQCMGY</sequence>
<dbReference type="InterPro" id="IPR026956">
    <property type="entry name" value="D-ser_dehydrat-like_dom"/>
</dbReference>
<proteinExistence type="inferred from homology"/>
<dbReference type="Gene3D" id="3.20.20.10">
    <property type="entry name" value="Alanine racemase"/>
    <property type="match status" value="1"/>
</dbReference>
<comment type="similarity">
    <text evidence="1">Belongs to the DSD1 family.</text>
</comment>
<dbReference type="PANTHER" id="PTHR28004:SF2">
    <property type="entry name" value="D-SERINE DEHYDRATASE"/>
    <property type="match status" value="1"/>
</dbReference>
<evidence type="ECO:0000313" key="5">
    <source>
        <dbReference type="Proteomes" id="UP001500298"/>
    </source>
</evidence>
<protein>
    <submittedName>
        <fullName evidence="4">DSD1 family PLP-dependent enzyme</fullName>
    </submittedName>
</protein>
<feature type="domain" description="D-serine dehydratase-like" evidence="3">
    <location>
        <begin position="247"/>
        <end position="354"/>
    </location>
</feature>
<dbReference type="PANTHER" id="PTHR28004">
    <property type="entry name" value="ZGC:162816-RELATED"/>
    <property type="match status" value="1"/>
</dbReference>
<dbReference type="InterPro" id="IPR029066">
    <property type="entry name" value="PLP-binding_barrel"/>
</dbReference>
<name>A0ABP9DGK3_9BACT</name>
<gene>
    <name evidence="4" type="ORF">GCM10023331_28780</name>
</gene>
<dbReference type="InterPro" id="IPR042208">
    <property type="entry name" value="D-ser_dehydrat-like_sf"/>
</dbReference>
<accession>A0ABP9DGK3</accession>
<reference evidence="5" key="1">
    <citation type="journal article" date="2019" name="Int. J. Syst. Evol. Microbiol.">
        <title>The Global Catalogue of Microorganisms (GCM) 10K type strain sequencing project: providing services to taxonomists for standard genome sequencing and annotation.</title>
        <authorList>
            <consortium name="The Broad Institute Genomics Platform"/>
            <consortium name="The Broad Institute Genome Sequencing Center for Infectious Disease"/>
            <person name="Wu L."/>
            <person name="Ma J."/>
        </authorList>
    </citation>
    <scope>NUCLEOTIDE SEQUENCE [LARGE SCALE GENOMIC DNA]</scope>
    <source>
        <strain evidence="5">JCM 18326</strain>
    </source>
</reference>
<evidence type="ECO:0000313" key="4">
    <source>
        <dbReference type="EMBL" id="GAA4842051.1"/>
    </source>
</evidence>
<evidence type="ECO:0000256" key="2">
    <source>
        <dbReference type="ARBA" id="ARBA00023239"/>
    </source>
</evidence>
<comment type="caution">
    <text evidence="4">The sequence shown here is derived from an EMBL/GenBank/DDBJ whole genome shotgun (WGS) entry which is preliminary data.</text>
</comment>
<dbReference type="Proteomes" id="UP001500298">
    <property type="component" value="Unassembled WGS sequence"/>
</dbReference>
<dbReference type="SMART" id="SM01119">
    <property type="entry name" value="D-ser_dehydrat"/>
    <property type="match status" value="1"/>
</dbReference>
<keyword evidence="5" id="KW-1185">Reference proteome</keyword>
<evidence type="ECO:0000259" key="3">
    <source>
        <dbReference type="SMART" id="SM01119"/>
    </source>
</evidence>
<dbReference type="InterPro" id="IPR051466">
    <property type="entry name" value="D-amino_acid_metab_enzyme"/>
</dbReference>
<dbReference type="Pfam" id="PF14031">
    <property type="entry name" value="D-ser_dehydrat"/>
    <property type="match status" value="1"/>
</dbReference>
<dbReference type="Pfam" id="PF01168">
    <property type="entry name" value="Ala_racemase_N"/>
    <property type="match status" value="1"/>
</dbReference>
<organism evidence="4 5">
    <name type="scientific">Algivirga pacifica</name>
    <dbReference type="NCBI Taxonomy" id="1162670"/>
    <lineage>
        <taxon>Bacteria</taxon>
        <taxon>Pseudomonadati</taxon>
        <taxon>Bacteroidota</taxon>
        <taxon>Cytophagia</taxon>
        <taxon>Cytophagales</taxon>
        <taxon>Flammeovirgaceae</taxon>
        <taxon>Algivirga</taxon>
    </lineage>
</organism>
<evidence type="ECO:0000256" key="1">
    <source>
        <dbReference type="ARBA" id="ARBA00005323"/>
    </source>
</evidence>
<dbReference type="EMBL" id="BAABJX010000044">
    <property type="protein sequence ID" value="GAA4842051.1"/>
    <property type="molecule type" value="Genomic_DNA"/>
</dbReference>
<dbReference type="RefSeq" id="WP_345372979.1">
    <property type="nucleotide sequence ID" value="NZ_BAABJX010000044.1"/>
</dbReference>
<dbReference type="SUPFAM" id="SSF51419">
    <property type="entry name" value="PLP-binding barrel"/>
    <property type="match status" value="1"/>
</dbReference>
<dbReference type="InterPro" id="IPR001608">
    <property type="entry name" value="Ala_racemase_N"/>
</dbReference>
<keyword evidence="2" id="KW-0456">Lyase</keyword>
<dbReference type="Gene3D" id="2.40.37.20">
    <property type="entry name" value="D-serine dehydratase-like domain"/>
    <property type="match status" value="1"/>
</dbReference>